<dbReference type="EMBL" id="SOCE01000001">
    <property type="protein sequence ID" value="TDU87271.1"/>
    <property type="molecule type" value="Genomic_DNA"/>
</dbReference>
<feature type="domain" description="N-acetyltransferase" evidence="1">
    <location>
        <begin position="84"/>
        <end position="214"/>
    </location>
</feature>
<dbReference type="CDD" id="cd04301">
    <property type="entry name" value="NAT_SF"/>
    <property type="match status" value="1"/>
</dbReference>
<dbReference type="Proteomes" id="UP000295151">
    <property type="component" value="Unassembled WGS sequence"/>
</dbReference>
<dbReference type="SUPFAM" id="SSF55729">
    <property type="entry name" value="Acyl-CoA N-acyltransferases (Nat)"/>
    <property type="match status" value="1"/>
</dbReference>
<dbReference type="Pfam" id="PF13508">
    <property type="entry name" value="Acetyltransf_7"/>
    <property type="match status" value="1"/>
</dbReference>
<dbReference type="RefSeq" id="WP_133977065.1">
    <property type="nucleotide sequence ID" value="NZ_SOCE01000001.1"/>
</dbReference>
<keyword evidence="3" id="KW-1185">Reference proteome</keyword>
<dbReference type="PROSITE" id="PS51186">
    <property type="entry name" value="GNAT"/>
    <property type="match status" value="1"/>
</dbReference>
<reference evidence="2 3" key="1">
    <citation type="submission" date="2019-03" db="EMBL/GenBank/DDBJ databases">
        <title>Genomic Encyclopedia of Type Strains, Phase III (KMG-III): the genomes of soil and plant-associated and newly described type strains.</title>
        <authorList>
            <person name="Whitman W."/>
        </authorList>
    </citation>
    <scope>NUCLEOTIDE SEQUENCE [LARGE SCALE GENOMIC DNA]</scope>
    <source>
        <strain evidence="2 3">VKM Ac-2575</strain>
    </source>
</reference>
<organism evidence="2 3">
    <name type="scientific">Kribbella voronezhensis</name>
    <dbReference type="NCBI Taxonomy" id="2512212"/>
    <lineage>
        <taxon>Bacteria</taxon>
        <taxon>Bacillati</taxon>
        <taxon>Actinomycetota</taxon>
        <taxon>Actinomycetes</taxon>
        <taxon>Propionibacteriales</taxon>
        <taxon>Kribbellaceae</taxon>
        <taxon>Kribbella</taxon>
    </lineage>
</organism>
<name>A0A4R7T5X1_9ACTN</name>
<evidence type="ECO:0000313" key="3">
    <source>
        <dbReference type="Proteomes" id="UP000295151"/>
    </source>
</evidence>
<dbReference type="InterPro" id="IPR016181">
    <property type="entry name" value="Acyl_CoA_acyltransferase"/>
</dbReference>
<gene>
    <name evidence="2" type="ORF">EV138_0789</name>
</gene>
<evidence type="ECO:0000313" key="2">
    <source>
        <dbReference type="EMBL" id="TDU87271.1"/>
    </source>
</evidence>
<dbReference type="AlphaFoldDB" id="A0A4R7T5X1"/>
<dbReference type="InterPro" id="IPR000182">
    <property type="entry name" value="GNAT_dom"/>
</dbReference>
<accession>A0A4R7T5X1</accession>
<sequence>MLGELARRWQAGRQLSRGWSDVSEDHGVIVLRIGDPERMVSYLAADEDLPYAAQLARDDEYPAGLSWLSVVTTETSRVLPRIQAEGLDYRRTEWLMTVALDRQSVRRAPAPYAVEVELCGDWVVAAEVRAGDVVAASGQLVVIGKDAVADLIWTEPEHRRQGLAGAMMSALVEEARRAGATTGLLAASREGRALYSRLGWETFAEILVARTGVR</sequence>
<dbReference type="Gene3D" id="3.40.630.30">
    <property type="match status" value="1"/>
</dbReference>
<keyword evidence="2" id="KW-0808">Transferase</keyword>
<dbReference type="GO" id="GO:0016747">
    <property type="term" value="F:acyltransferase activity, transferring groups other than amino-acyl groups"/>
    <property type="evidence" value="ECO:0007669"/>
    <property type="project" value="InterPro"/>
</dbReference>
<evidence type="ECO:0000259" key="1">
    <source>
        <dbReference type="PROSITE" id="PS51186"/>
    </source>
</evidence>
<protein>
    <submittedName>
        <fullName evidence="2">Acetyltransferase (GNAT) family protein</fullName>
    </submittedName>
</protein>
<comment type="caution">
    <text evidence="2">The sequence shown here is derived from an EMBL/GenBank/DDBJ whole genome shotgun (WGS) entry which is preliminary data.</text>
</comment>
<proteinExistence type="predicted"/>
<dbReference type="OrthoDB" id="4966223at2"/>